<organism evidence="2 3">
    <name type="scientific">Aquella oligotrophica</name>
    <dbReference type="NCBI Taxonomy" id="2067065"/>
    <lineage>
        <taxon>Bacteria</taxon>
        <taxon>Pseudomonadati</taxon>
        <taxon>Pseudomonadota</taxon>
        <taxon>Betaproteobacteria</taxon>
        <taxon>Neisseriales</taxon>
        <taxon>Neisseriaceae</taxon>
        <taxon>Aquella</taxon>
    </lineage>
</organism>
<reference evidence="3" key="1">
    <citation type="submission" date="2017-11" db="EMBL/GenBank/DDBJ databases">
        <authorList>
            <person name="Chan K.G."/>
            <person name="Lee L.S."/>
        </authorList>
    </citation>
    <scope>NUCLEOTIDE SEQUENCE [LARGE SCALE GENOMIC DNA]</scope>
    <source>
        <strain evidence="3">DSM 100970</strain>
    </source>
</reference>
<proteinExistence type="predicted"/>
<sequence length="97" mass="11409">MSKKSYYIPRRLDDPPKALWFDADEIIVFAVILFPGLLMKSFLMFLVMLVVSLFATYQYTKIKAGKLRGYLIHFFYWNFGSLKLKRLPPSHIREISG</sequence>
<dbReference type="InterPro" id="IPR009838">
    <property type="entry name" value="T4SS_TraL"/>
</dbReference>
<dbReference type="NCBIfam" id="TIGR02762">
    <property type="entry name" value="TraL_TIGR"/>
    <property type="match status" value="1"/>
</dbReference>
<feature type="transmembrane region" description="Helical" evidence="1">
    <location>
        <begin position="26"/>
        <end position="57"/>
    </location>
</feature>
<accession>A0A2I7N6M6</accession>
<keyword evidence="3" id="KW-1185">Reference proteome</keyword>
<dbReference type="Pfam" id="PF07178">
    <property type="entry name" value="TraL"/>
    <property type="match status" value="1"/>
</dbReference>
<evidence type="ECO:0000313" key="3">
    <source>
        <dbReference type="Proteomes" id="UP000236655"/>
    </source>
</evidence>
<keyword evidence="1" id="KW-1133">Transmembrane helix</keyword>
<evidence type="ECO:0000256" key="1">
    <source>
        <dbReference type="SAM" id="Phobius"/>
    </source>
</evidence>
<gene>
    <name evidence="2" type="primary">traL</name>
    <name evidence="2" type="ORF">CUN60_07245</name>
</gene>
<dbReference type="OrthoDB" id="8548046at2"/>
<dbReference type="EMBL" id="CP024847">
    <property type="protein sequence ID" value="AUR52104.1"/>
    <property type="molecule type" value="Genomic_DNA"/>
</dbReference>
<name>A0A2I7N6M6_9NEIS</name>
<evidence type="ECO:0000313" key="2">
    <source>
        <dbReference type="EMBL" id="AUR52104.1"/>
    </source>
</evidence>
<dbReference type="GO" id="GO:0019867">
    <property type="term" value="C:outer membrane"/>
    <property type="evidence" value="ECO:0007669"/>
    <property type="project" value="InterPro"/>
</dbReference>
<dbReference type="RefSeq" id="WP_102951400.1">
    <property type="nucleotide sequence ID" value="NZ_CP024847.1"/>
</dbReference>
<dbReference type="AlphaFoldDB" id="A0A2I7N6M6"/>
<dbReference type="KEGG" id="nba:CUN60_07245"/>
<protein>
    <submittedName>
        <fullName evidence="2">Type IV conjugative transfer system protein TraL</fullName>
    </submittedName>
</protein>
<keyword evidence="1" id="KW-0812">Transmembrane</keyword>
<keyword evidence="1" id="KW-0472">Membrane</keyword>
<dbReference type="Proteomes" id="UP000236655">
    <property type="component" value="Chromosome"/>
</dbReference>